<evidence type="ECO:0000313" key="1">
    <source>
        <dbReference type="EMBL" id="SHG13398.1"/>
    </source>
</evidence>
<accession>A0AAX2F6Z3</accession>
<comment type="caution">
    <text evidence="1">The sequence shown here is derived from an EMBL/GenBank/DDBJ whole genome shotgun (WGS) entry which is preliminary data.</text>
</comment>
<dbReference type="EMBL" id="FQWA01000041">
    <property type="protein sequence ID" value="SHG13398.1"/>
    <property type="molecule type" value="Genomic_DNA"/>
</dbReference>
<organism evidence="1 2">
    <name type="scientific">Prevotella scopos JCM 17725</name>
    <dbReference type="NCBI Taxonomy" id="1236518"/>
    <lineage>
        <taxon>Bacteria</taxon>
        <taxon>Pseudomonadati</taxon>
        <taxon>Bacteroidota</taxon>
        <taxon>Bacteroidia</taxon>
        <taxon>Bacteroidales</taxon>
        <taxon>Prevotellaceae</taxon>
        <taxon>Prevotella</taxon>
    </lineage>
</organism>
<dbReference type="RefSeq" id="WP_234967307.1">
    <property type="nucleotide sequence ID" value="NZ_BAKP01000047.1"/>
</dbReference>
<evidence type="ECO:0000313" key="2">
    <source>
        <dbReference type="Proteomes" id="UP000184105"/>
    </source>
</evidence>
<dbReference type="AlphaFoldDB" id="A0AAX2F6Z3"/>
<protein>
    <recommendedName>
        <fullName evidence="3">Prepilin-type N-terminal cleavage/methylation domain-containing protein</fullName>
    </recommendedName>
</protein>
<proteinExistence type="predicted"/>
<gene>
    <name evidence="1" type="ORF">SAMN05444364_1416</name>
</gene>
<dbReference type="Proteomes" id="UP000184105">
    <property type="component" value="Unassembled WGS sequence"/>
</dbReference>
<sequence>MSDFIATSVMSVGLLFYMFGSTKISEFSDIRKCLNTSMYQALAFLASKNAAEVRNIKNPIHVYKCIEENVDDVANIKWYPYSSLVKNGKPDMGKIGQIGFECYEANFHYDGSTKLPSLEKMMMVLRKSPDCQIDISEVTEKEIINEYKFIVSLKKQAD</sequence>
<name>A0AAX2F6Z3_9BACT</name>
<reference evidence="1 2" key="1">
    <citation type="submission" date="2016-11" db="EMBL/GenBank/DDBJ databases">
        <authorList>
            <person name="Varghese N."/>
            <person name="Submissions S."/>
        </authorList>
    </citation>
    <scope>NUCLEOTIDE SEQUENCE [LARGE SCALE GENOMIC DNA]</scope>
    <source>
        <strain evidence="1 2">DSM 22613</strain>
    </source>
</reference>
<keyword evidence="2" id="KW-1185">Reference proteome</keyword>
<evidence type="ECO:0008006" key="3">
    <source>
        <dbReference type="Google" id="ProtNLM"/>
    </source>
</evidence>